<proteinExistence type="predicted"/>
<dbReference type="EMBL" id="AGNL01008719">
    <property type="protein sequence ID" value="EJK70310.1"/>
    <property type="molecule type" value="Genomic_DNA"/>
</dbReference>
<comment type="caution">
    <text evidence="1">The sequence shown here is derived from an EMBL/GenBank/DDBJ whole genome shotgun (WGS) entry which is preliminary data.</text>
</comment>
<keyword evidence="2" id="KW-1185">Reference proteome</keyword>
<accession>K0SY48</accession>
<sequence>PSLTKFTVCEDTGFLPESEQFGTLGIYLGNNTHLKELTFGYVVYCTKYDFEEMCHGLARNKSITKLRFTSKAMFQDSNWLRLLAEIYLQKGNIDTIEFVPKYDELMEERTPIEIDRRGLLLISYVMTKFDSLKKIVFDSPNKGKELNDEAMTLVIQALIEHHPEVKVELHGTTLGPNSEVAALGLSHAGVGAGMLCCVKGLSSEGGKKLNGKRCAVIRRVEGEGRYEVRVEGKPSTFALKESALAPLPRMPLPTHSSRGSSRFPSARSLCELLLYYKGSGPGRDPDFSPSRIFLSGFAATQLNDDIGSSNLLYLVDTQIEQLAGVVGLASICEDGEKGAEKVLFALLEGDEMYVDVLIQTMHWTGFIGSEDEGEDCRDEFHNIPPWELTGDQETKQYCKLMSTGPLLLLVEMTRYKFGTALFEALKRSEFYHLLVQRLLRLIAREAIGTRDGKRLGPMARKILSKLSDLFNLRQPVSKSVADKLLNETEESPCGLIREDGTITAEMEEVLAKN</sequence>
<dbReference type="Proteomes" id="UP000266841">
    <property type="component" value="Unassembled WGS sequence"/>
</dbReference>
<evidence type="ECO:0000313" key="1">
    <source>
        <dbReference type="EMBL" id="EJK70310.1"/>
    </source>
</evidence>
<protein>
    <submittedName>
        <fullName evidence="1">Uncharacterized protein</fullName>
    </submittedName>
</protein>
<organism evidence="1 2">
    <name type="scientific">Thalassiosira oceanica</name>
    <name type="common">Marine diatom</name>
    <dbReference type="NCBI Taxonomy" id="159749"/>
    <lineage>
        <taxon>Eukaryota</taxon>
        <taxon>Sar</taxon>
        <taxon>Stramenopiles</taxon>
        <taxon>Ochrophyta</taxon>
        <taxon>Bacillariophyta</taxon>
        <taxon>Coscinodiscophyceae</taxon>
        <taxon>Thalassiosirophycidae</taxon>
        <taxon>Thalassiosirales</taxon>
        <taxon>Thalassiosiraceae</taxon>
        <taxon>Thalassiosira</taxon>
    </lineage>
</organism>
<gene>
    <name evidence="1" type="ORF">THAOC_08340</name>
</gene>
<evidence type="ECO:0000313" key="2">
    <source>
        <dbReference type="Proteomes" id="UP000266841"/>
    </source>
</evidence>
<dbReference type="AlphaFoldDB" id="K0SY48"/>
<feature type="non-terminal residue" evidence="1">
    <location>
        <position position="1"/>
    </location>
</feature>
<name>K0SY48_THAOC</name>
<reference evidence="1 2" key="1">
    <citation type="journal article" date="2012" name="Genome Biol.">
        <title>Genome and low-iron response of an oceanic diatom adapted to chronic iron limitation.</title>
        <authorList>
            <person name="Lommer M."/>
            <person name="Specht M."/>
            <person name="Roy A.S."/>
            <person name="Kraemer L."/>
            <person name="Andreson R."/>
            <person name="Gutowska M.A."/>
            <person name="Wolf J."/>
            <person name="Bergner S.V."/>
            <person name="Schilhabel M.B."/>
            <person name="Klostermeier U.C."/>
            <person name="Beiko R.G."/>
            <person name="Rosenstiel P."/>
            <person name="Hippler M."/>
            <person name="Laroche J."/>
        </authorList>
    </citation>
    <scope>NUCLEOTIDE SEQUENCE [LARGE SCALE GENOMIC DNA]</scope>
    <source>
        <strain evidence="1 2">CCMP1005</strain>
    </source>
</reference>